<evidence type="ECO:0000259" key="3">
    <source>
        <dbReference type="PROSITE" id="PS50835"/>
    </source>
</evidence>
<dbReference type="InterPro" id="IPR003599">
    <property type="entry name" value="Ig_sub"/>
</dbReference>
<proteinExistence type="predicted"/>
<reference evidence="5" key="1">
    <citation type="submission" date="2025-08" db="UniProtKB">
        <authorList>
            <consortium name="RefSeq"/>
        </authorList>
    </citation>
    <scope>IDENTIFICATION</scope>
</reference>
<feature type="transmembrane region" description="Helical" evidence="1">
    <location>
        <begin position="393"/>
        <end position="412"/>
    </location>
</feature>
<feature type="chain" id="PRO_5041278495" evidence="2">
    <location>
        <begin position="21"/>
        <end position="472"/>
    </location>
</feature>
<protein>
    <submittedName>
        <fullName evidence="5">Uncharacterized protein LOC103368217</fullName>
    </submittedName>
</protein>
<organism evidence="4 5">
    <name type="scientific">Stegastes partitus</name>
    <name type="common">bicolor damselfish</name>
    <dbReference type="NCBI Taxonomy" id="144197"/>
    <lineage>
        <taxon>Eukaryota</taxon>
        <taxon>Metazoa</taxon>
        <taxon>Chordata</taxon>
        <taxon>Craniata</taxon>
        <taxon>Vertebrata</taxon>
        <taxon>Euteleostomi</taxon>
        <taxon>Actinopterygii</taxon>
        <taxon>Neopterygii</taxon>
        <taxon>Teleostei</taxon>
        <taxon>Neoteleostei</taxon>
        <taxon>Acanthomorphata</taxon>
        <taxon>Ovalentaria</taxon>
        <taxon>Pomacentridae</taxon>
        <taxon>Stegastes</taxon>
    </lineage>
</organism>
<dbReference type="GO" id="GO:0045121">
    <property type="term" value="C:membrane raft"/>
    <property type="evidence" value="ECO:0007669"/>
    <property type="project" value="TreeGrafter"/>
</dbReference>
<dbReference type="GO" id="GO:0035723">
    <property type="term" value="P:interleukin-15-mediated signaling pathway"/>
    <property type="evidence" value="ECO:0007669"/>
    <property type="project" value="TreeGrafter"/>
</dbReference>
<evidence type="ECO:0000313" key="5">
    <source>
        <dbReference type="RefSeq" id="XP_008294731.1"/>
    </source>
</evidence>
<sequence>MSSLSLLGLCFICLTRAAAAAGLHSNDYLVALQGDSIALPCGTASFKSCSSINWTIGGEFGSVTELVKAGRVISHRYGLLKDCSLEITHLELNDARLYSCDSGALNSSVLLQIPTITEKQTSAEDTIELQCFLNMFIGYVACDNSTGIHIEWSNEDGTPIEGNRFEFDNPSACFSKLLIKKKPTDHHRKWTCQLSQSDVVKATISYTTTVEDGLEEVFAAVGESVSLKCSNTSCLGLGGCTQWAMCVERQWRDISPDDLQTNANKDSSFVIGKVSAVHAGDYRCSESTGQQRALSKYRLHTLDVTAESGPGGDNLTLTCVLTCATECETDFNLTFSGGVLKGWQSGLIKANNTLIKKLFLPDWSHEITCSVHREGALMASKKWRSVNPLQTPAWIGLPLGLLVVAAAAGLCMHMKRVHNTNAANQQSSIRMSHVYEVIQDEEQQRRSKRESSATADSFYDLLQSINYSETTT</sequence>
<dbReference type="Proteomes" id="UP000694891">
    <property type="component" value="Unplaced"/>
</dbReference>
<dbReference type="GO" id="GO:0070374">
    <property type="term" value="P:positive regulation of ERK1 and ERK2 cascade"/>
    <property type="evidence" value="ECO:0007669"/>
    <property type="project" value="TreeGrafter"/>
</dbReference>
<dbReference type="GO" id="GO:0042110">
    <property type="term" value="P:T cell activation"/>
    <property type="evidence" value="ECO:0007669"/>
    <property type="project" value="TreeGrafter"/>
</dbReference>
<dbReference type="AlphaFoldDB" id="A0A9Y4N5K8"/>
<dbReference type="GO" id="GO:0042289">
    <property type="term" value="F:MHC class II protein binding"/>
    <property type="evidence" value="ECO:0007669"/>
    <property type="project" value="TreeGrafter"/>
</dbReference>
<feature type="domain" description="Ig-like" evidence="3">
    <location>
        <begin position="33"/>
        <end position="117"/>
    </location>
</feature>
<dbReference type="GeneID" id="103368217"/>
<dbReference type="InterPro" id="IPR036179">
    <property type="entry name" value="Ig-like_dom_sf"/>
</dbReference>
<dbReference type="SMART" id="SM00409">
    <property type="entry name" value="IG"/>
    <property type="match status" value="2"/>
</dbReference>
<keyword evidence="4" id="KW-1185">Reference proteome</keyword>
<name>A0A9Y4N5K8_9TELE</name>
<dbReference type="GO" id="GO:1990782">
    <property type="term" value="F:protein tyrosine kinase binding"/>
    <property type="evidence" value="ECO:0007669"/>
    <property type="project" value="TreeGrafter"/>
</dbReference>
<dbReference type="GO" id="GO:0009897">
    <property type="term" value="C:external side of plasma membrane"/>
    <property type="evidence" value="ECO:0007669"/>
    <property type="project" value="TreeGrafter"/>
</dbReference>
<keyword evidence="2" id="KW-0732">Signal</keyword>
<dbReference type="Gene3D" id="2.60.40.10">
    <property type="entry name" value="Immunoglobulins"/>
    <property type="match status" value="2"/>
</dbReference>
<dbReference type="PROSITE" id="PS50835">
    <property type="entry name" value="IG_LIKE"/>
    <property type="match status" value="2"/>
</dbReference>
<dbReference type="SUPFAM" id="SSF48726">
    <property type="entry name" value="Immunoglobulin"/>
    <property type="match status" value="2"/>
</dbReference>
<feature type="domain" description="Ig-like" evidence="3">
    <location>
        <begin position="202"/>
        <end position="295"/>
    </location>
</feature>
<dbReference type="RefSeq" id="XP_008294731.1">
    <property type="nucleotide sequence ID" value="XM_008296509.1"/>
</dbReference>
<evidence type="ECO:0000313" key="4">
    <source>
        <dbReference type="Proteomes" id="UP000694891"/>
    </source>
</evidence>
<gene>
    <name evidence="5" type="primary">LOC103368217</name>
</gene>
<evidence type="ECO:0000256" key="2">
    <source>
        <dbReference type="SAM" id="SignalP"/>
    </source>
</evidence>
<feature type="signal peptide" evidence="2">
    <location>
        <begin position="1"/>
        <end position="20"/>
    </location>
</feature>
<keyword evidence="1" id="KW-0472">Membrane</keyword>
<dbReference type="InterPro" id="IPR007110">
    <property type="entry name" value="Ig-like_dom"/>
</dbReference>
<evidence type="ECO:0000256" key="1">
    <source>
        <dbReference type="SAM" id="Phobius"/>
    </source>
</evidence>
<accession>A0A9Y4N5K8</accession>
<keyword evidence="1" id="KW-1133">Transmembrane helix</keyword>
<dbReference type="PANTHER" id="PTHR11422">
    <property type="entry name" value="T-CELL SURFACE GLYCOPROTEIN CD4"/>
    <property type="match status" value="1"/>
</dbReference>
<keyword evidence="1" id="KW-0812">Transmembrane</keyword>
<dbReference type="PANTHER" id="PTHR11422:SF5">
    <property type="entry name" value="DIVERSE IMMUNOGLOBULIN DOMAIN-CONTAINING PROTEIN 1.1 ISOFORM X1-RELATED"/>
    <property type="match status" value="1"/>
</dbReference>
<dbReference type="InterPro" id="IPR013783">
    <property type="entry name" value="Ig-like_fold"/>
</dbReference>